<feature type="compositionally biased region" description="Polar residues" evidence="1">
    <location>
        <begin position="192"/>
        <end position="209"/>
    </location>
</feature>
<dbReference type="Proteomes" id="UP000504637">
    <property type="component" value="Unplaced"/>
</dbReference>
<evidence type="ECO:0000313" key="3">
    <source>
        <dbReference type="Proteomes" id="UP000504637"/>
    </source>
</evidence>
<feature type="region of interest" description="Disordered" evidence="1">
    <location>
        <begin position="1"/>
        <end position="69"/>
    </location>
</feature>
<feature type="region of interest" description="Disordered" evidence="1">
    <location>
        <begin position="248"/>
        <end position="306"/>
    </location>
</feature>
<feature type="transmembrane region" description="Helical" evidence="2">
    <location>
        <begin position="420"/>
        <end position="444"/>
    </location>
</feature>
<dbReference type="PANTHER" id="PTHR39400">
    <property type="entry name" value="YALI0E29227P"/>
    <property type="match status" value="1"/>
</dbReference>
<feature type="compositionally biased region" description="Low complexity" evidence="1">
    <location>
        <begin position="48"/>
        <end position="64"/>
    </location>
</feature>
<evidence type="ECO:0000256" key="1">
    <source>
        <dbReference type="SAM" id="MobiDB-lite"/>
    </source>
</evidence>
<keyword evidence="2" id="KW-0812">Transmembrane</keyword>
<reference evidence="4" key="1">
    <citation type="submission" date="2020-01" db="EMBL/GenBank/DDBJ databases">
        <authorList>
            <consortium name="DOE Joint Genome Institute"/>
            <person name="Haridas S."/>
            <person name="Albert R."/>
            <person name="Binder M."/>
            <person name="Bloem J."/>
            <person name="Labutti K."/>
            <person name="Salamov A."/>
            <person name="Andreopoulos B."/>
            <person name="Baker S.E."/>
            <person name="Barry K."/>
            <person name="Bills G."/>
            <person name="Bluhm B.H."/>
            <person name="Cannon C."/>
            <person name="Castanera R."/>
            <person name="Culley D.E."/>
            <person name="Daum C."/>
            <person name="Ezra D."/>
            <person name="Gonzalez J.B."/>
            <person name="Henrissat B."/>
            <person name="Kuo A."/>
            <person name="Liang C."/>
            <person name="Lipzen A."/>
            <person name="Lutzoni F."/>
            <person name="Magnuson J."/>
            <person name="Mondo S."/>
            <person name="Nolan M."/>
            <person name="Ohm R."/>
            <person name="Pangilinan J."/>
            <person name="Park H.-J."/>
            <person name="Ramirez L."/>
            <person name="Alfaro M."/>
            <person name="Sun H."/>
            <person name="Tritt A."/>
            <person name="Yoshinaga Y."/>
            <person name="Zwiers L.-H."/>
            <person name="Turgeon B.G."/>
            <person name="Goodwin S.B."/>
            <person name="Spatafora J.W."/>
            <person name="Crous P.W."/>
            <person name="Grigoriev I.V."/>
        </authorList>
    </citation>
    <scope>NUCLEOTIDE SEQUENCE</scope>
    <source>
        <strain evidence="4">CBS 342.82</strain>
    </source>
</reference>
<dbReference type="AlphaFoldDB" id="A0A6J3M249"/>
<reference evidence="4" key="2">
    <citation type="submission" date="2020-04" db="EMBL/GenBank/DDBJ databases">
        <authorList>
            <consortium name="NCBI Genome Project"/>
        </authorList>
    </citation>
    <scope>NUCLEOTIDE SEQUENCE</scope>
    <source>
        <strain evidence="4">CBS 342.82</strain>
    </source>
</reference>
<keyword evidence="2" id="KW-1133">Transmembrane helix</keyword>
<feature type="region of interest" description="Disordered" evidence="1">
    <location>
        <begin position="86"/>
        <end position="106"/>
    </location>
</feature>
<protein>
    <submittedName>
        <fullName evidence="4">Uncharacterized protein</fullName>
    </submittedName>
</protein>
<proteinExistence type="predicted"/>
<dbReference type="PANTHER" id="PTHR39400:SF1">
    <property type="entry name" value="PIG-P DOMAIN-CONTAINING PROTEIN"/>
    <property type="match status" value="1"/>
</dbReference>
<evidence type="ECO:0000313" key="4">
    <source>
        <dbReference type="RefSeq" id="XP_033458033.1"/>
    </source>
</evidence>
<sequence>MADGISRSTGNGTGGRRRTTISGPLPQIEEAGRNRPSPIKLLKLAWNSPSAPTSPSLATPTSPARSFSHRRTLSANILAKFNLIKDANDGAEPSEREDLNEKEESVDSALLAAEDGLDDQGVLSSSSVNAEPLVEAPSKGSRFRKRKESLRKTAILGGRKLGPDSREKKAIPSQRNPIVPPTTTQYTSTDTHQASRGTVDNLSHPGTQGTEAANLHRIRRQFSYESAEAMSSSDSGWSIPLPATTESFTHTAEQRTQIPSRSFTELGSPVELKSPTGHASYTSASTTDDDDVLTFHRPSKGFGDSQREMPLLAKPLSSAATSYFPIVSSPAEVSLTRRRSSKKSRSSPLSRNISALPSTLEPEPHDYTETEYWGWVILFVTWLTFTVGMGSCLEIWSWAWDVGETPYAPPELEDDPTLPIVGYYPALIVLTGVVAWIWITVAWVGMKYFRHAKIEV</sequence>
<evidence type="ECO:0000256" key="2">
    <source>
        <dbReference type="SAM" id="Phobius"/>
    </source>
</evidence>
<feature type="compositionally biased region" description="Basic and acidic residues" evidence="1">
    <location>
        <begin position="161"/>
        <end position="170"/>
    </location>
</feature>
<accession>A0A6J3M249</accession>
<dbReference type="Pfam" id="PF15159">
    <property type="entry name" value="PIG-Y"/>
    <property type="match status" value="1"/>
</dbReference>
<organism evidence="4">
    <name type="scientific">Dissoconium aciculare CBS 342.82</name>
    <dbReference type="NCBI Taxonomy" id="1314786"/>
    <lineage>
        <taxon>Eukaryota</taxon>
        <taxon>Fungi</taxon>
        <taxon>Dikarya</taxon>
        <taxon>Ascomycota</taxon>
        <taxon>Pezizomycotina</taxon>
        <taxon>Dothideomycetes</taxon>
        <taxon>Dothideomycetidae</taxon>
        <taxon>Mycosphaerellales</taxon>
        <taxon>Dissoconiaceae</taxon>
        <taxon>Dissoconium</taxon>
    </lineage>
</organism>
<reference evidence="4" key="3">
    <citation type="submission" date="2025-08" db="UniProtKB">
        <authorList>
            <consortium name="RefSeq"/>
        </authorList>
    </citation>
    <scope>IDENTIFICATION</scope>
    <source>
        <strain evidence="4">CBS 342.82</strain>
    </source>
</reference>
<feature type="transmembrane region" description="Helical" evidence="2">
    <location>
        <begin position="372"/>
        <end position="400"/>
    </location>
</feature>
<dbReference type="GeneID" id="54363077"/>
<feature type="compositionally biased region" description="Low complexity" evidence="1">
    <location>
        <begin position="1"/>
        <end position="10"/>
    </location>
</feature>
<feature type="compositionally biased region" description="Low complexity" evidence="1">
    <location>
        <begin position="182"/>
        <end position="191"/>
    </location>
</feature>
<feature type="compositionally biased region" description="Basic residues" evidence="1">
    <location>
        <begin position="336"/>
        <end position="345"/>
    </location>
</feature>
<feature type="region of interest" description="Disordered" evidence="1">
    <location>
        <begin position="335"/>
        <end position="357"/>
    </location>
</feature>
<feature type="compositionally biased region" description="Polar residues" evidence="1">
    <location>
        <begin position="248"/>
        <end position="265"/>
    </location>
</feature>
<keyword evidence="3" id="KW-1185">Reference proteome</keyword>
<name>A0A6J3M249_9PEZI</name>
<keyword evidence="2" id="KW-0472">Membrane</keyword>
<gene>
    <name evidence="4" type="ORF">K489DRAFT_382040</name>
</gene>
<dbReference type="RefSeq" id="XP_033458033.1">
    <property type="nucleotide sequence ID" value="XM_033605277.1"/>
</dbReference>
<dbReference type="InterPro" id="IPR029164">
    <property type="entry name" value="PIG-Y"/>
</dbReference>
<dbReference type="OrthoDB" id="2157498at2759"/>
<feature type="compositionally biased region" description="Basic and acidic residues" evidence="1">
    <location>
        <begin position="93"/>
        <end position="105"/>
    </location>
</feature>
<feature type="region of interest" description="Disordered" evidence="1">
    <location>
        <begin position="120"/>
        <end position="209"/>
    </location>
</feature>